<reference evidence="2" key="1">
    <citation type="submission" date="2023-06" db="EMBL/GenBank/DDBJ databases">
        <title>Genome-scale phylogeny and comparative genomics of the fungal order Sordariales.</title>
        <authorList>
            <consortium name="Lawrence Berkeley National Laboratory"/>
            <person name="Hensen N."/>
            <person name="Bonometti L."/>
            <person name="Westerberg I."/>
            <person name="Brannstrom I.O."/>
            <person name="Guillou S."/>
            <person name="Cros-Aarteil S."/>
            <person name="Calhoun S."/>
            <person name="Haridas S."/>
            <person name="Kuo A."/>
            <person name="Mondo S."/>
            <person name="Pangilinan J."/>
            <person name="Riley R."/>
            <person name="Labutti K."/>
            <person name="Andreopoulos B."/>
            <person name="Lipzen A."/>
            <person name="Chen C."/>
            <person name="Yanf M."/>
            <person name="Daum C."/>
            <person name="Ng V."/>
            <person name="Clum A."/>
            <person name="Steindorff A."/>
            <person name="Ohm R."/>
            <person name="Martin F."/>
            <person name="Silar P."/>
            <person name="Natvig D."/>
            <person name="Lalanne C."/>
            <person name="Gautier V."/>
            <person name="Ament-Velasquez S.L."/>
            <person name="Kruys A."/>
            <person name="Hutchinson M.I."/>
            <person name="Powell A.J."/>
            <person name="Barry K."/>
            <person name="Miller A.N."/>
            <person name="Grigoriev I.V."/>
            <person name="Debuchy R."/>
            <person name="Gladieux P."/>
            <person name="Thoren M.H."/>
            <person name="Johannesson H."/>
        </authorList>
    </citation>
    <scope>NUCLEOTIDE SEQUENCE</scope>
    <source>
        <strain evidence="2">SMH2532-1</strain>
    </source>
</reference>
<keyword evidence="3" id="KW-1185">Reference proteome</keyword>
<sequence length="266" mass="30596">MLRTPRQDRSSPARSQATQLPDRRHRLPNHIVTSSTRTHIHDVRCPVNIHRQQPVSQGEKDVLQFRYALRLPNISMSTRSLQLYPSPVHSGEMSRVGQGSLLVGPKRDFRFVSLPPFLPLVWCDRTGLPRDWAQPKLGPAPRLHRSASTTSKTPQHNVLVVSKLCCSAQEVSAPWFSCMEKLHQRSRDVRSTIHDSPASAWELPCHRCARWQPQQCFFPTLESTPKQQARQTRQQMTRPHVSGLRFPCWQQQQSRLQNRSQLCWGG</sequence>
<proteinExistence type="predicted"/>
<feature type="compositionally biased region" description="Basic and acidic residues" evidence="1">
    <location>
        <begin position="1"/>
        <end position="11"/>
    </location>
</feature>
<evidence type="ECO:0000313" key="2">
    <source>
        <dbReference type="EMBL" id="KAK0652894.1"/>
    </source>
</evidence>
<comment type="caution">
    <text evidence="2">The sequence shown here is derived from an EMBL/GenBank/DDBJ whole genome shotgun (WGS) entry which is preliminary data.</text>
</comment>
<evidence type="ECO:0000313" key="3">
    <source>
        <dbReference type="Proteomes" id="UP001174936"/>
    </source>
</evidence>
<dbReference type="AlphaFoldDB" id="A0AA40CXL5"/>
<dbReference type="Proteomes" id="UP001174936">
    <property type="component" value="Unassembled WGS sequence"/>
</dbReference>
<organism evidence="2 3">
    <name type="scientific">Cercophora newfieldiana</name>
    <dbReference type="NCBI Taxonomy" id="92897"/>
    <lineage>
        <taxon>Eukaryota</taxon>
        <taxon>Fungi</taxon>
        <taxon>Dikarya</taxon>
        <taxon>Ascomycota</taxon>
        <taxon>Pezizomycotina</taxon>
        <taxon>Sordariomycetes</taxon>
        <taxon>Sordariomycetidae</taxon>
        <taxon>Sordariales</taxon>
        <taxon>Lasiosphaeriaceae</taxon>
        <taxon>Cercophora</taxon>
    </lineage>
</organism>
<feature type="region of interest" description="Disordered" evidence="1">
    <location>
        <begin position="1"/>
        <end position="24"/>
    </location>
</feature>
<gene>
    <name evidence="2" type="ORF">B0T16DRAFT_406999</name>
</gene>
<dbReference type="EMBL" id="JAULSV010000002">
    <property type="protein sequence ID" value="KAK0652894.1"/>
    <property type="molecule type" value="Genomic_DNA"/>
</dbReference>
<protein>
    <submittedName>
        <fullName evidence="2">Uncharacterized protein</fullName>
    </submittedName>
</protein>
<name>A0AA40CXL5_9PEZI</name>
<accession>A0AA40CXL5</accession>
<evidence type="ECO:0000256" key="1">
    <source>
        <dbReference type="SAM" id="MobiDB-lite"/>
    </source>
</evidence>